<accession>A0A8X8IG33</accession>
<dbReference type="SUPFAM" id="SSF50475">
    <property type="entry name" value="FMN-binding split barrel"/>
    <property type="match status" value="1"/>
</dbReference>
<dbReference type="PANTHER" id="PTHR34071:SF2">
    <property type="entry name" value="FLAVIN-NUCLEOTIDE-BINDING PROTEIN"/>
    <property type="match status" value="1"/>
</dbReference>
<organism evidence="1 2">
    <name type="scientific">Hydrobacter penzbergensis</name>
    <dbReference type="NCBI Taxonomy" id="1235997"/>
    <lineage>
        <taxon>Bacteria</taxon>
        <taxon>Pseudomonadati</taxon>
        <taxon>Bacteroidota</taxon>
        <taxon>Chitinophagia</taxon>
        <taxon>Chitinophagales</taxon>
        <taxon>Chitinophagaceae</taxon>
        <taxon>Hydrobacter</taxon>
    </lineage>
</organism>
<keyword evidence="2" id="KW-1185">Reference proteome</keyword>
<reference evidence="1 2" key="1">
    <citation type="submission" date="2016-10" db="EMBL/GenBank/DDBJ databases">
        <authorList>
            <person name="Varghese N."/>
            <person name="Submissions S."/>
        </authorList>
    </citation>
    <scope>NUCLEOTIDE SEQUENCE [LARGE SCALE GENOMIC DNA]</scope>
    <source>
        <strain evidence="1 2">DSM 25353</strain>
    </source>
</reference>
<dbReference type="Pfam" id="PF12900">
    <property type="entry name" value="Pyridox_ox_2"/>
    <property type="match status" value="1"/>
</dbReference>
<dbReference type="PANTHER" id="PTHR34071">
    <property type="entry name" value="5-NITROIMIDAZOLE ANTIBIOTICS RESISTANCE PROTEIN, NIMA-FAMILY-RELATED PROTEIN-RELATED"/>
    <property type="match status" value="1"/>
</dbReference>
<dbReference type="EMBL" id="FNNO01000007">
    <property type="protein sequence ID" value="SDW92479.1"/>
    <property type="molecule type" value="Genomic_DNA"/>
</dbReference>
<dbReference type="InterPro" id="IPR012349">
    <property type="entry name" value="Split_barrel_FMN-bd"/>
</dbReference>
<dbReference type="Proteomes" id="UP000198711">
    <property type="component" value="Unassembled WGS sequence"/>
</dbReference>
<sequence>MLGELSKEKIENILSSQVVGRLACSDGNQPYITPVTYIFDGKYIYGQSNEGKKLSILRKNPNVCFEVDVVTDMRNWQSVIVYGKFEELKDEMARSARAILFEKVFSLMTSSTIHPHEHGVISVIDDSNRVKYIMYRIEISKVTGRFEKQ</sequence>
<name>A0A8X8IG33_9BACT</name>
<proteinExistence type="predicted"/>
<evidence type="ECO:0000313" key="1">
    <source>
        <dbReference type="EMBL" id="SDW92479.1"/>
    </source>
</evidence>
<evidence type="ECO:0008006" key="3">
    <source>
        <dbReference type="Google" id="ProtNLM"/>
    </source>
</evidence>
<dbReference type="Gene3D" id="2.30.110.10">
    <property type="entry name" value="Electron Transport, Fmn-binding Protein, Chain A"/>
    <property type="match status" value="1"/>
</dbReference>
<dbReference type="AlphaFoldDB" id="A0A8X8IG33"/>
<evidence type="ECO:0000313" key="2">
    <source>
        <dbReference type="Proteomes" id="UP000198711"/>
    </source>
</evidence>
<dbReference type="InterPro" id="IPR024747">
    <property type="entry name" value="Pyridox_Oxase-rel"/>
</dbReference>
<dbReference type="RefSeq" id="WP_092723713.1">
    <property type="nucleotide sequence ID" value="NZ_FNNO01000007.1"/>
</dbReference>
<gene>
    <name evidence="1" type="ORF">SAMN05444410_10760</name>
</gene>
<comment type="caution">
    <text evidence="1">The sequence shown here is derived from an EMBL/GenBank/DDBJ whole genome shotgun (WGS) entry which is preliminary data.</text>
</comment>
<protein>
    <recommendedName>
        <fullName evidence="3">Pyridoxamine 5'-phosphate oxidase</fullName>
    </recommendedName>
</protein>